<dbReference type="OrthoDB" id="683469at2759"/>
<name>A0A5J5BRJ6_9ASTE</name>
<reference evidence="2 3" key="1">
    <citation type="submission" date="2019-09" db="EMBL/GenBank/DDBJ databases">
        <title>A chromosome-level genome assembly of the Chinese tupelo Nyssa sinensis.</title>
        <authorList>
            <person name="Yang X."/>
            <person name="Kang M."/>
            <person name="Yang Y."/>
            <person name="Xiong H."/>
            <person name="Wang M."/>
            <person name="Zhang Z."/>
            <person name="Wang Z."/>
            <person name="Wu H."/>
            <person name="Ma T."/>
            <person name="Liu J."/>
            <person name="Xi Z."/>
        </authorList>
    </citation>
    <scope>NUCLEOTIDE SEQUENCE [LARGE SCALE GENOMIC DNA]</scope>
    <source>
        <strain evidence="2">J267</strain>
        <tissue evidence="2">Leaf</tissue>
    </source>
</reference>
<dbReference type="Pfam" id="PF03108">
    <property type="entry name" value="DBD_Tnp_Mut"/>
    <property type="match status" value="1"/>
</dbReference>
<feature type="domain" description="Transposase MuDR plant" evidence="1">
    <location>
        <begin position="261"/>
        <end position="300"/>
    </location>
</feature>
<gene>
    <name evidence="2" type="ORF">F0562_022414</name>
</gene>
<dbReference type="InterPro" id="IPR004332">
    <property type="entry name" value="Transposase_MuDR"/>
</dbReference>
<evidence type="ECO:0000259" key="1">
    <source>
        <dbReference type="Pfam" id="PF03108"/>
    </source>
</evidence>
<proteinExistence type="predicted"/>
<dbReference type="AlphaFoldDB" id="A0A5J5BRJ6"/>
<keyword evidence="3" id="KW-1185">Reference proteome</keyword>
<evidence type="ECO:0000313" key="2">
    <source>
        <dbReference type="EMBL" id="KAA8544402.1"/>
    </source>
</evidence>
<protein>
    <recommendedName>
        <fullName evidence="1">Transposase MuDR plant domain-containing protein</fullName>
    </recommendedName>
</protein>
<sequence>MDTKHDLVVHYGGNVHFILNVDPDRYSHIDMIDDVYQLSLINSSITNAMTMNLSCSIPESNQRMLVDSDHDILQMFEICGKYKQIDIYEEFDGAFVSFASVGFGRGSPKNFLNGYARASTLVIKKGTDVGGSSFASARGGRSANARGGRYASIIGNGFASAIGGKVSSTRGGGFVSARGGFGSAKGGLLVQVVVDLLVQWMDLVVSDEEYMCNSEEMAENHSSGNNEGNYEDEDLQDKDDGYILDYKSDDNCGAYSSDDEGFKLERDKNEKNRVTAHCGIKGCKWRIHASTLPDRVTFKIKIVGGLGVVANHLYGWMIAISMVYFGRGVISGSSGFKWEQWNNGLFPIAFGVVDSETKESWAFFLYHLHSVIDDGVNLKPWTFMTDG</sequence>
<evidence type="ECO:0000313" key="3">
    <source>
        <dbReference type="Proteomes" id="UP000325577"/>
    </source>
</evidence>
<dbReference type="EMBL" id="CM018034">
    <property type="protein sequence ID" value="KAA8544402.1"/>
    <property type="molecule type" value="Genomic_DNA"/>
</dbReference>
<accession>A0A5J5BRJ6</accession>
<organism evidence="2 3">
    <name type="scientific">Nyssa sinensis</name>
    <dbReference type="NCBI Taxonomy" id="561372"/>
    <lineage>
        <taxon>Eukaryota</taxon>
        <taxon>Viridiplantae</taxon>
        <taxon>Streptophyta</taxon>
        <taxon>Embryophyta</taxon>
        <taxon>Tracheophyta</taxon>
        <taxon>Spermatophyta</taxon>
        <taxon>Magnoliopsida</taxon>
        <taxon>eudicotyledons</taxon>
        <taxon>Gunneridae</taxon>
        <taxon>Pentapetalae</taxon>
        <taxon>asterids</taxon>
        <taxon>Cornales</taxon>
        <taxon>Nyssaceae</taxon>
        <taxon>Nyssa</taxon>
    </lineage>
</organism>
<dbReference type="Proteomes" id="UP000325577">
    <property type="component" value="Linkage Group LG11"/>
</dbReference>